<sequence>ESFFSFQEVEQQTQQFKVCEFTDMSMNMHDFFFLGMCIGKIMAIRYMSRYGGHDTIYHDDILQCIQSGDISDILD</sequence>
<organism evidence="2">
    <name type="scientific">Nothobranchius rachovii</name>
    <name type="common">bluefin notho</name>
    <dbReference type="NCBI Taxonomy" id="451742"/>
    <lineage>
        <taxon>Eukaryota</taxon>
        <taxon>Metazoa</taxon>
        <taxon>Chordata</taxon>
        <taxon>Craniata</taxon>
        <taxon>Vertebrata</taxon>
        <taxon>Euteleostomi</taxon>
        <taxon>Actinopterygii</taxon>
        <taxon>Neopterygii</taxon>
        <taxon>Teleostei</taxon>
        <taxon>Neoteleostei</taxon>
        <taxon>Acanthomorphata</taxon>
        <taxon>Ovalentaria</taxon>
        <taxon>Atherinomorphae</taxon>
        <taxon>Cyprinodontiformes</taxon>
        <taxon>Nothobranchiidae</taxon>
        <taxon>Nothobranchius</taxon>
    </lineage>
</organism>
<feature type="non-terminal residue" evidence="2">
    <location>
        <position position="1"/>
    </location>
</feature>
<dbReference type="EMBL" id="HAEH01000531">
    <property type="protein sequence ID" value="SBR65070.1"/>
    <property type="molecule type" value="Transcribed_RNA"/>
</dbReference>
<gene>
    <name evidence="2" type="primary">SATL1</name>
</gene>
<keyword evidence="1" id="KW-0812">Transmembrane</keyword>
<accession>A0A1A8N7L9</accession>
<keyword evidence="1" id="KW-1133">Transmembrane helix</keyword>
<evidence type="ECO:0000313" key="2">
    <source>
        <dbReference type="EMBL" id="SBR65070.1"/>
    </source>
</evidence>
<keyword evidence="1" id="KW-0472">Membrane</keyword>
<dbReference type="AlphaFoldDB" id="A0A1A8N7L9"/>
<proteinExistence type="predicted"/>
<feature type="non-terminal residue" evidence="2">
    <location>
        <position position="75"/>
    </location>
</feature>
<evidence type="ECO:0000256" key="1">
    <source>
        <dbReference type="SAM" id="Phobius"/>
    </source>
</evidence>
<reference evidence="2" key="1">
    <citation type="submission" date="2016-05" db="EMBL/GenBank/DDBJ databases">
        <authorList>
            <person name="Lavstsen T."/>
            <person name="Jespersen J.S."/>
        </authorList>
    </citation>
    <scope>NUCLEOTIDE SEQUENCE</scope>
    <source>
        <tissue evidence="2">Brain</tissue>
    </source>
</reference>
<protein>
    <submittedName>
        <fullName evidence="2">Uncharacterized protein</fullName>
    </submittedName>
</protein>
<name>A0A1A8N7L9_9TELE</name>
<reference evidence="2" key="2">
    <citation type="submission" date="2016-06" db="EMBL/GenBank/DDBJ databases">
        <title>The genome of a short-lived fish provides insights into sex chromosome evolution and the genetic control of aging.</title>
        <authorList>
            <person name="Reichwald K."/>
            <person name="Felder M."/>
            <person name="Petzold A."/>
            <person name="Koch P."/>
            <person name="Groth M."/>
            <person name="Platzer M."/>
        </authorList>
    </citation>
    <scope>NUCLEOTIDE SEQUENCE</scope>
    <source>
        <tissue evidence="2">Brain</tissue>
    </source>
</reference>
<feature type="transmembrane region" description="Helical" evidence="1">
    <location>
        <begin position="31"/>
        <end position="48"/>
    </location>
</feature>